<keyword evidence="12" id="KW-0969">Cilium</keyword>
<feature type="region of interest" description="Disordered" evidence="10">
    <location>
        <begin position="49"/>
        <end position="83"/>
    </location>
</feature>
<comment type="caution">
    <text evidence="12">The sequence shown here is derived from an EMBL/GenBank/DDBJ whole genome shotgun (WGS) entry which is preliminary data.</text>
</comment>
<keyword evidence="7" id="KW-1005">Bacterial flagellum biogenesis</keyword>
<comment type="function">
    <text evidence="1">Needed for flagellar regrowth and assembly.</text>
</comment>
<sequence length="232" mass="26051">MSRVWRSHRFTALAQLADPNAWAGPGAMPSQVTSAMHDGYQRGMERGYREGHEAGMRSGMDTGRVEGREEGKQQGHEAGKQEALARFERISAPVTEMLEALKHMQADYQTAMRKEVIDLVAKVAHQVIRKEIQMQPMQLLALVDEALLTMPRVAADEIAVYLNPQDLERIIELDPAQAERWNLWADDKLELGECRVKAGHREADAGCSQRLAACMEQIEEQLLPHQDEQVAA</sequence>
<keyword evidence="13" id="KW-1185">Reference proteome</keyword>
<evidence type="ECO:0000259" key="11">
    <source>
        <dbReference type="Pfam" id="PF02108"/>
    </source>
</evidence>
<keyword evidence="6" id="KW-0963">Cytoplasm</keyword>
<proteinExistence type="inferred from homology"/>
<keyword evidence="8" id="KW-0653">Protein transport</keyword>
<dbReference type="RefSeq" id="WP_380595045.1">
    <property type="nucleotide sequence ID" value="NZ_JBHSDU010000001.1"/>
</dbReference>
<dbReference type="PANTHER" id="PTHR34982">
    <property type="entry name" value="YOP PROTEINS TRANSLOCATION PROTEIN L"/>
    <property type="match status" value="1"/>
</dbReference>
<keyword evidence="12" id="KW-0282">Flagellum</keyword>
<feature type="compositionally biased region" description="Basic and acidic residues" evidence="10">
    <location>
        <begin position="63"/>
        <end position="83"/>
    </location>
</feature>
<evidence type="ECO:0000256" key="8">
    <source>
        <dbReference type="ARBA" id="ARBA00022927"/>
    </source>
</evidence>
<evidence type="ECO:0000256" key="6">
    <source>
        <dbReference type="ARBA" id="ARBA00022490"/>
    </source>
</evidence>
<reference evidence="13" key="1">
    <citation type="journal article" date="2019" name="Int. J. Syst. Evol. Microbiol.">
        <title>The Global Catalogue of Microorganisms (GCM) 10K type strain sequencing project: providing services to taxonomists for standard genome sequencing and annotation.</title>
        <authorList>
            <consortium name="The Broad Institute Genomics Platform"/>
            <consortium name="The Broad Institute Genome Sequencing Center for Infectious Disease"/>
            <person name="Wu L."/>
            <person name="Ma J."/>
        </authorList>
    </citation>
    <scope>NUCLEOTIDE SEQUENCE [LARGE SCALE GENOMIC DNA]</scope>
    <source>
        <strain evidence="13">CGMCC 1.10759</strain>
    </source>
</reference>
<evidence type="ECO:0000313" key="13">
    <source>
        <dbReference type="Proteomes" id="UP001595904"/>
    </source>
</evidence>
<dbReference type="InterPro" id="IPR000563">
    <property type="entry name" value="Flag_FliH"/>
</dbReference>
<dbReference type="NCBIfam" id="NF009925">
    <property type="entry name" value="PRK13386.1"/>
    <property type="match status" value="1"/>
</dbReference>
<feature type="domain" description="Flagellar assembly protein FliH/Type III secretion system HrpE" evidence="11">
    <location>
        <begin position="92"/>
        <end position="212"/>
    </location>
</feature>
<dbReference type="Pfam" id="PF02108">
    <property type="entry name" value="FliH"/>
    <property type="match status" value="1"/>
</dbReference>
<gene>
    <name evidence="12" type="primary">fliH</name>
    <name evidence="12" type="ORF">ACFPN2_03585</name>
</gene>
<evidence type="ECO:0000256" key="7">
    <source>
        <dbReference type="ARBA" id="ARBA00022795"/>
    </source>
</evidence>
<evidence type="ECO:0000256" key="3">
    <source>
        <dbReference type="ARBA" id="ARBA00006602"/>
    </source>
</evidence>
<evidence type="ECO:0000313" key="12">
    <source>
        <dbReference type="EMBL" id="MFC4308155.1"/>
    </source>
</evidence>
<keyword evidence="9" id="KW-1006">Bacterial flagellum protein export</keyword>
<protein>
    <recommendedName>
        <fullName evidence="4">Flagellar assembly protein FliH</fullName>
    </recommendedName>
</protein>
<evidence type="ECO:0000256" key="5">
    <source>
        <dbReference type="ARBA" id="ARBA00022448"/>
    </source>
</evidence>
<evidence type="ECO:0000256" key="2">
    <source>
        <dbReference type="ARBA" id="ARBA00004496"/>
    </source>
</evidence>
<evidence type="ECO:0000256" key="10">
    <source>
        <dbReference type="SAM" id="MobiDB-lite"/>
    </source>
</evidence>
<dbReference type="Proteomes" id="UP001595904">
    <property type="component" value="Unassembled WGS sequence"/>
</dbReference>
<keyword evidence="12" id="KW-0966">Cell projection</keyword>
<evidence type="ECO:0000256" key="4">
    <source>
        <dbReference type="ARBA" id="ARBA00016507"/>
    </source>
</evidence>
<accession>A0ABV8SLD3</accession>
<keyword evidence="5" id="KW-0813">Transport</keyword>
<dbReference type="PRINTS" id="PR01003">
    <property type="entry name" value="FLGFLIH"/>
</dbReference>
<dbReference type="PANTHER" id="PTHR34982:SF1">
    <property type="entry name" value="FLAGELLAR ASSEMBLY PROTEIN FLIH"/>
    <property type="match status" value="1"/>
</dbReference>
<comment type="similarity">
    <text evidence="3">Belongs to the FliH family.</text>
</comment>
<name>A0ABV8SLD3_9GAMM</name>
<evidence type="ECO:0000256" key="9">
    <source>
        <dbReference type="ARBA" id="ARBA00023225"/>
    </source>
</evidence>
<dbReference type="InterPro" id="IPR018035">
    <property type="entry name" value="Flagellar_FliH/T3SS_HrpE"/>
</dbReference>
<dbReference type="InterPro" id="IPR051472">
    <property type="entry name" value="T3SS_Stator/FliH"/>
</dbReference>
<comment type="subcellular location">
    <subcellularLocation>
        <location evidence="2">Cytoplasm</location>
    </subcellularLocation>
</comment>
<organism evidence="12 13">
    <name type="scientific">Steroidobacter flavus</name>
    <dbReference type="NCBI Taxonomy" id="1842136"/>
    <lineage>
        <taxon>Bacteria</taxon>
        <taxon>Pseudomonadati</taxon>
        <taxon>Pseudomonadota</taxon>
        <taxon>Gammaproteobacteria</taxon>
        <taxon>Steroidobacterales</taxon>
        <taxon>Steroidobacteraceae</taxon>
        <taxon>Steroidobacter</taxon>
    </lineage>
</organism>
<dbReference type="EMBL" id="JBHSDU010000001">
    <property type="protein sequence ID" value="MFC4308155.1"/>
    <property type="molecule type" value="Genomic_DNA"/>
</dbReference>
<evidence type="ECO:0000256" key="1">
    <source>
        <dbReference type="ARBA" id="ARBA00003041"/>
    </source>
</evidence>